<gene>
    <name evidence="2" type="ORF">PENTCL1PPCAC_9852</name>
</gene>
<sequence>LREMDAGKDASVILQSLGKHHTTFAEQVHHECEETRGAFERAGDAVSLAAHEIAEHFWHRKSSMDNAEQADNDMPLSSHINPGLVKLH</sequence>
<keyword evidence="3" id="KW-1185">Reference proteome</keyword>
<dbReference type="EMBL" id="BTSX01000003">
    <property type="protein sequence ID" value="GMS87677.1"/>
    <property type="molecule type" value="Genomic_DNA"/>
</dbReference>
<feature type="non-terminal residue" evidence="2">
    <location>
        <position position="1"/>
    </location>
</feature>
<dbReference type="Proteomes" id="UP001432027">
    <property type="component" value="Unassembled WGS sequence"/>
</dbReference>
<feature type="region of interest" description="Disordered" evidence="1">
    <location>
        <begin position="60"/>
        <end position="88"/>
    </location>
</feature>
<organism evidence="2 3">
    <name type="scientific">Pristionchus entomophagus</name>
    <dbReference type="NCBI Taxonomy" id="358040"/>
    <lineage>
        <taxon>Eukaryota</taxon>
        <taxon>Metazoa</taxon>
        <taxon>Ecdysozoa</taxon>
        <taxon>Nematoda</taxon>
        <taxon>Chromadorea</taxon>
        <taxon>Rhabditida</taxon>
        <taxon>Rhabditina</taxon>
        <taxon>Diplogasteromorpha</taxon>
        <taxon>Diplogasteroidea</taxon>
        <taxon>Neodiplogasteridae</taxon>
        <taxon>Pristionchus</taxon>
    </lineage>
</organism>
<evidence type="ECO:0000256" key="1">
    <source>
        <dbReference type="SAM" id="MobiDB-lite"/>
    </source>
</evidence>
<evidence type="ECO:0000313" key="2">
    <source>
        <dbReference type="EMBL" id="GMS87677.1"/>
    </source>
</evidence>
<evidence type="ECO:0000313" key="3">
    <source>
        <dbReference type="Proteomes" id="UP001432027"/>
    </source>
</evidence>
<proteinExistence type="predicted"/>
<protein>
    <submittedName>
        <fullName evidence="2">Uncharacterized protein</fullName>
    </submittedName>
</protein>
<reference evidence="2" key="1">
    <citation type="submission" date="2023-10" db="EMBL/GenBank/DDBJ databases">
        <title>Genome assembly of Pristionchus species.</title>
        <authorList>
            <person name="Yoshida K."/>
            <person name="Sommer R.J."/>
        </authorList>
    </citation>
    <scope>NUCLEOTIDE SEQUENCE</scope>
    <source>
        <strain evidence="2">RS0144</strain>
    </source>
</reference>
<accession>A0AAV5SZA8</accession>
<dbReference type="AlphaFoldDB" id="A0AAV5SZA8"/>
<comment type="caution">
    <text evidence="2">The sequence shown here is derived from an EMBL/GenBank/DDBJ whole genome shotgun (WGS) entry which is preliminary data.</text>
</comment>
<name>A0AAV5SZA8_9BILA</name>